<organism evidence="4 5">
    <name type="scientific">Puccinia coronata f. sp. avenae</name>
    <dbReference type="NCBI Taxonomy" id="200324"/>
    <lineage>
        <taxon>Eukaryota</taxon>
        <taxon>Fungi</taxon>
        <taxon>Dikarya</taxon>
        <taxon>Basidiomycota</taxon>
        <taxon>Pucciniomycotina</taxon>
        <taxon>Pucciniomycetes</taxon>
        <taxon>Pucciniales</taxon>
        <taxon>Pucciniaceae</taxon>
        <taxon>Puccinia</taxon>
    </lineage>
</organism>
<keyword evidence="2" id="KW-0732">Signal</keyword>
<dbReference type="Proteomes" id="UP000235392">
    <property type="component" value="Unassembled WGS sequence"/>
</dbReference>
<evidence type="ECO:0000256" key="1">
    <source>
        <dbReference type="SAM" id="MobiDB-lite"/>
    </source>
</evidence>
<name>A0A2N5UM82_9BASI</name>
<feature type="chain" id="PRO_5014563609" evidence="2">
    <location>
        <begin position="20"/>
        <end position="166"/>
    </location>
</feature>
<accession>A0A2N5UM82</accession>
<proteinExistence type="predicted"/>
<dbReference type="EMBL" id="PGCI01000122">
    <property type="protein sequence ID" value="PLW38871.1"/>
    <property type="molecule type" value="Genomic_DNA"/>
</dbReference>
<dbReference type="AlphaFoldDB" id="A0A2N5UM82"/>
<feature type="region of interest" description="Disordered" evidence="1">
    <location>
        <begin position="108"/>
        <end position="129"/>
    </location>
</feature>
<evidence type="ECO:0000313" key="4">
    <source>
        <dbReference type="EMBL" id="PLW38871.1"/>
    </source>
</evidence>
<protein>
    <submittedName>
        <fullName evidence="4">Uncharacterized protein</fullName>
    </submittedName>
</protein>
<reference evidence="4 5" key="1">
    <citation type="submission" date="2017-11" db="EMBL/GenBank/DDBJ databases">
        <title>De novo assembly and phasing of dikaryotic genomes from two isolates of Puccinia coronata f. sp. avenae, the causal agent of oat crown rust.</title>
        <authorList>
            <person name="Miller M.E."/>
            <person name="Zhang Y."/>
            <person name="Omidvar V."/>
            <person name="Sperschneider J."/>
            <person name="Schwessinger B."/>
            <person name="Raley C."/>
            <person name="Palmer J.M."/>
            <person name="Garnica D."/>
            <person name="Upadhyaya N."/>
            <person name="Rathjen J."/>
            <person name="Taylor J.M."/>
            <person name="Park R.F."/>
            <person name="Dodds P.N."/>
            <person name="Hirsch C.D."/>
            <person name="Kianian S.F."/>
            <person name="Figueroa M."/>
        </authorList>
    </citation>
    <scope>NUCLEOTIDE SEQUENCE [LARGE SCALE GENOMIC DNA]</scope>
    <source>
        <strain evidence="4">12SD80</strain>
    </source>
</reference>
<comment type="caution">
    <text evidence="4">The sequence shown here is derived from an EMBL/GenBank/DDBJ whole genome shotgun (WGS) entry which is preliminary data.</text>
</comment>
<evidence type="ECO:0000313" key="5">
    <source>
        <dbReference type="Proteomes" id="UP000235392"/>
    </source>
</evidence>
<evidence type="ECO:0000313" key="3">
    <source>
        <dbReference type="EMBL" id="PLW11845.1"/>
    </source>
</evidence>
<feature type="signal peptide" evidence="2">
    <location>
        <begin position="1"/>
        <end position="19"/>
    </location>
</feature>
<gene>
    <name evidence="4" type="ORF">PCASD_09847</name>
    <name evidence="3" type="ORF">PCASD_19094</name>
</gene>
<dbReference type="EMBL" id="PGCI01000907">
    <property type="protein sequence ID" value="PLW11845.1"/>
    <property type="molecule type" value="Genomic_DNA"/>
</dbReference>
<sequence length="166" mass="18075">MISALLILILAGHSFGTEAGQELVQISGVTQPHAPFAYASNTAPPHTPVSLDERPAEDRALKLDAEAHVAHPLSSDNPESSRRHEVAITIDAVTARGSDDAAVMNQNRAGKEKHKATAKPHSGTKQRKELELVKGKKHPVSEWNSYPLWCRSLVVIYSLLFWAISS</sequence>
<feature type="compositionally biased region" description="Basic residues" evidence="1">
    <location>
        <begin position="111"/>
        <end position="125"/>
    </location>
</feature>
<evidence type="ECO:0000256" key="2">
    <source>
        <dbReference type="SAM" id="SignalP"/>
    </source>
</evidence>